<evidence type="ECO:0000313" key="7">
    <source>
        <dbReference type="Proteomes" id="UP000298347"/>
    </source>
</evidence>
<accession>A0A4Z0GS26</accession>
<evidence type="ECO:0000256" key="3">
    <source>
        <dbReference type="ARBA" id="ARBA00022801"/>
    </source>
</evidence>
<sequence length="670" mass="75857">MGQKRLITINDLNDFIFTGSPVVSPVDEQIVYVVTKVDQKGNGYSSALYLSDNSSVPRRLTFDLAGDQLVKNHHPRFSKDGRNIYFLSNRTGKDQVWRLPVNGGEAQPVTDFDQEVTDFNVSSDETFLVVESSVPDEKQTDNEDVTVIQRLRYQANGKGFIQSTRALFKLDLKSHEKQLLTDQNLDAYGLVLSPDDFKLYFLQKKVNADRTDYLADIYVHDFRNNEQSLFYQAKGDIFNLQVSHHGQFVAFAGNEDGECSPENIAIWLIPSQGGVARNVTEKEFYSLGNHVGTDARFDGGKTVFLWDDQDQSLIYLVDEGPNAGLKRVGLDGTISPVYLKDKEVVTSFDQKHGRLALVLSTPVSTGDLYVLDGEKTVRKLSDHNSTLFNTLDLAIPVSFTYEGADNWKIDGWVLFPPTQVKTKEKIPVVLEIHGGPASAYGYSFNHEFQVLAAQGYAVVYTNPRGSQGYGAKFCSGVYNDWGEKDKEDILRGLDYVLDRFPQLDRIRQYVTGGSYGGFMTNAIIGTTNRFTAAVTQRSISNLFTLYETSDIGYYFLSRYFNGADLWSDEEKLMHFSPIRNAKNVTTPTLIIHSEEDHRCPIEQAEQWYGVLRRLGVETRFVRIKGENHGLSRSGKPKNRITRLNEILNWFDRHNEDKSREDKVQKAWAVE</sequence>
<protein>
    <submittedName>
        <fullName evidence="6">S9 family peptidase</fullName>
    </submittedName>
</protein>
<evidence type="ECO:0000256" key="2">
    <source>
        <dbReference type="ARBA" id="ARBA00022670"/>
    </source>
</evidence>
<dbReference type="FunFam" id="3.40.50.1820:FF:000028">
    <property type="entry name" value="S9 family peptidase"/>
    <property type="match status" value="1"/>
</dbReference>
<dbReference type="Pfam" id="PF00326">
    <property type="entry name" value="Peptidase_S9"/>
    <property type="match status" value="1"/>
</dbReference>
<dbReference type="Pfam" id="PF07676">
    <property type="entry name" value="PD40"/>
    <property type="match status" value="1"/>
</dbReference>
<keyword evidence="3" id="KW-0378">Hydrolase</keyword>
<dbReference type="AlphaFoldDB" id="A0A4Z0GS26"/>
<keyword evidence="2" id="KW-0645">Protease</keyword>
<dbReference type="OrthoDB" id="108903at2"/>
<comment type="caution">
    <text evidence="6">The sequence shown here is derived from an EMBL/GenBank/DDBJ whole genome shotgun (WGS) entry which is preliminary data.</text>
</comment>
<dbReference type="PANTHER" id="PTHR42776">
    <property type="entry name" value="SERINE PEPTIDASE S9 FAMILY MEMBER"/>
    <property type="match status" value="1"/>
</dbReference>
<proteinExistence type="inferred from homology"/>
<keyword evidence="7" id="KW-1185">Reference proteome</keyword>
<evidence type="ECO:0000259" key="5">
    <source>
        <dbReference type="Pfam" id="PF00326"/>
    </source>
</evidence>
<feature type="domain" description="Peptidase S9 prolyl oligopeptidase catalytic" evidence="5">
    <location>
        <begin position="443"/>
        <end position="653"/>
    </location>
</feature>
<comment type="similarity">
    <text evidence="1">Belongs to the peptidase S9C family.</text>
</comment>
<dbReference type="RefSeq" id="WP_135348001.1">
    <property type="nucleotide sequence ID" value="NZ_SRJD01000005.1"/>
</dbReference>
<dbReference type="InterPro" id="IPR011659">
    <property type="entry name" value="WD40"/>
</dbReference>
<dbReference type="Proteomes" id="UP000298347">
    <property type="component" value="Unassembled WGS sequence"/>
</dbReference>
<dbReference type="EMBL" id="SRJD01000005">
    <property type="protein sequence ID" value="TGA98981.1"/>
    <property type="molecule type" value="Genomic_DNA"/>
</dbReference>
<evidence type="ECO:0000313" key="6">
    <source>
        <dbReference type="EMBL" id="TGA98981.1"/>
    </source>
</evidence>
<gene>
    <name evidence="6" type="ORF">E4665_06580</name>
</gene>
<organism evidence="6 7">
    <name type="scientific">Sporolactobacillus shoreae</name>
    <dbReference type="NCBI Taxonomy" id="1465501"/>
    <lineage>
        <taxon>Bacteria</taxon>
        <taxon>Bacillati</taxon>
        <taxon>Bacillota</taxon>
        <taxon>Bacilli</taxon>
        <taxon>Bacillales</taxon>
        <taxon>Sporolactobacillaceae</taxon>
        <taxon>Sporolactobacillus</taxon>
    </lineage>
</organism>
<dbReference type="InterPro" id="IPR001375">
    <property type="entry name" value="Peptidase_S9_cat"/>
</dbReference>
<dbReference type="InterPro" id="IPR011042">
    <property type="entry name" value="6-blade_b-propeller_TolB-like"/>
</dbReference>
<dbReference type="Gene3D" id="3.40.50.1820">
    <property type="entry name" value="alpha/beta hydrolase"/>
    <property type="match status" value="1"/>
</dbReference>
<dbReference type="InterPro" id="IPR029058">
    <property type="entry name" value="AB_hydrolase_fold"/>
</dbReference>
<dbReference type="PANTHER" id="PTHR42776:SF27">
    <property type="entry name" value="DIPEPTIDYL PEPTIDASE FAMILY MEMBER 6"/>
    <property type="match status" value="1"/>
</dbReference>
<dbReference type="Gene3D" id="2.120.10.30">
    <property type="entry name" value="TolB, C-terminal domain"/>
    <property type="match status" value="2"/>
</dbReference>
<name>A0A4Z0GS26_9BACL</name>
<evidence type="ECO:0000256" key="1">
    <source>
        <dbReference type="ARBA" id="ARBA00010040"/>
    </source>
</evidence>
<dbReference type="GO" id="GO:0004252">
    <property type="term" value="F:serine-type endopeptidase activity"/>
    <property type="evidence" value="ECO:0007669"/>
    <property type="project" value="TreeGrafter"/>
</dbReference>
<dbReference type="SUPFAM" id="SSF53474">
    <property type="entry name" value="alpha/beta-Hydrolases"/>
    <property type="match status" value="1"/>
</dbReference>
<reference evidence="6 7" key="1">
    <citation type="journal article" date="2015" name="Int. J. Syst. Evol. Microbiol.">
        <title>Sporolactobacillus shoreae sp. nov. and Sporolactobacillus spathodeae sp. nov., two spore-forming lactic acid bacteria isolated from tree barks in Thailand.</title>
        <authorList>
            <person name="Thamacharoensuk T."/>
            <person name="Kitahara M."/>
            <person name="Ohkuma M."/>
            <person name="Thongchul N."/>
            <person name="Tanasupawat S."/>
        </authorList>
    </citation>
    <scope>NUCLEOTIDE SEQUENCE [LARGE SCALE GENOMIC DNA]</scope>
    <source>
        <strain evidence="6 7">BK92</strain>
    </source>
</reference>
<keyword evidence="4" id="KW-0720">Serine protease</keyword>
<evidence type="ECO:0000256" key="4">
    <source>
        <dbReference type="ARBA" id="ARBA00022825"/>
    </source>
</evidence>
<dbReference type="GO" id="GO:0006508">
    <property type="term" value="P:proteolysis"/>
    <property type="evidence" value="ECO:0007669"/>
    <property type="project" value="UniProtKB-KW"/>
</dbReference>
<dbReference type="SUPFAM" id="SSF82171">
    <property type="entry name" value="DPP6 N-terminal domain-like"/>
    <property type="match status" value="1"/>
</dbReference>